<dbReference type="GO" id="GO:0005886">
    <property type="term" value="C:plasma membrane"/>
    <property type="evidence" value="ECO:0007669"/>
    <property type="project" value="UniProtKB-SubCell"/>
</dbReference>
<name>A0A932ERK8_9BACT</name>
<organism evidence="10 11">
    <name type="scientific">Candidatus Korobacter versatilis</name>
    <dbReference type="NCBI Taxonomy" id="658062"/>
    <lineage>
        <taxon>Bacteria</taxon>
        <taxon>Pseudomonadati</taxon>
        <taxon>Acidobacteriota</taxon>
        <taxon>Terriglobia</taxon>
        <taxon>Terriglobales</taxon>
        <taxon>Candidatus Korobacteraceae</taxon>
        <taxon>Candidatus Korobacter</taxon>
    </lineage>
</organism>
<dbReference type="InterPro" id="IPR025857">
    <property type="entry name" value="MacB_PCD"/>
</dbReference>
<evidence type="ECO:0000259" key="8">
    <source>
        <dbReference type="Pfam" id="PF02687"/>
    </source>
</evidence>
<comment type="similarity">
    <text evidence="6">Belongs to the ABC-4 integral membrane protein family.</text>
</comment>
<dbReference type="GO" id="GO:0022857">
    <property type="term" value="F:transmembrane transporter activity"/>
    <property type="evidence" value="ECO:0007669"/>
    <property type="project" value="TreeGrafter"/>
</dbReference>
<protein>
    <submittedName>
        <fullName evidence="10">ABC transporter permease</fullName>
    </submittedName>
</protein>
<dbReference type="Proteomes" id="UP000779809">
    <property type="component" value="Unassembled WGS sequence"/>
</dbReference>
<comment type="caution">
    <text evidence="10">The sequence shown here is derived from an EMBL/GenBank/DDBJ whole genome shotgun (WGS) entry which is preliminary data.</text>
</comment>
<evidence type="ECO:0000256" key="3">
    <source>
        <dbReference type="ARBA" id="ARBA00022692"/>
    </source>
</evidence>
<evidence type="ECO:0000256" key="6">
    <source>
        <dbReference type="ARBA" id="ARBA00038076"/>
    </source>
</evidence>
<dbReference type="InterPro" id="IPR050250">
    <property type="entry name" value="Macrolide_Exporter_MacB"/>
</dbReference>
<dbReference type="Pfam" id="PF02687">
    <property type="entry name" value="FtsX"/>
    <property type="match status" value="1"/>
</dbReference>
<dbReference type="AlphaFoldDB" id="A0A932ERK8"/>
<dbReference type="EMBL" id="JACPNR010000011">
    <property type="protein sequence ID" value="MBI2678970.1"/>
    <property type="molecule type" value="Genomic_DNA"/>
</dbReference>
<evidence type="ECO:0000256" key="2">
    <source>
        <dbReference type="ARBA" id="ARBA00022475"/>
    </source>
</evidence>
<feature type="domain" description="MacB-like periplasmic core" evidence="9">
    <location>
        <begin position="21"/>
        <end position="242"/>
    </location>
</feature>
<evidence type="ECO:0000256" key="5">
    <source>
        <dbReference type="ARBA" id="ARBA00023136"/>
    </source>
</evidence>
<feature type="transmembrane region" description="Helical" evidence="7">
    <location>
        <begin position="366"/>
        <end position="388"/>
    </location>
</feature>
<keyword evidence="2" id="KW-1003">Cell membrane</keyword>
<feature type="transmembrane region" description="Helical" evidence="7">
    <location>
        <begin position="281"/>
        <end position="307"/>
    </location>
</feature>
<evidence type="ECO:0000256" key="4">
    <source>
        <dbReference type="ARBA" id="ARBA00022989"/>
    </source>
</evidence>
<dbReference type="PANTHER" id="PTHR30572:SF4">
    <property type="entry name" value="ABC TRANSPORTER PERMEASE YTRF"/>
    <property type="match status" value="1"/>
</dbReference>
<dbReference type="Pfam" id="PF12704">
    <property type="entry name" value="MacB_PCD"/>
    <property type="match status" value="1"/>
</dbReference>
<keyword evidence="4 7" id="KW-1133">Transmembrane helix</keyword>
<evidence type="ECO:0000256" key="1">
    <source>
        <dbReference type="ARBA" id="ARBA00004651"/>
    </source>
</evidence>
<comment type="subcellular location">
    <subcellularLocation>
        <location evidence="1">Cell membrane</location>
        <topology evidence="1">Multi-pass membrane protein</topology>
    </subcellularLocation>
</comment>
<gene>
    <name evidence="10" type="ORF">HYX28_09330</name>
</gene>
<sequence>MHFRSLIREAFAGLKRDALRSLLTMLGIAVGVGAFICVVAIGNAGSARVEDQLQSLGDNFIWIEAGSRGVNGVRSGARGTRSLIEADAGAILRQVAHIRMMSPNVDGHIQVIYGNTNWGTQYRGVTPAFLEIRRWNMLAGNFFTDEDVRTAASVCVLGATVAGSLFGEEDPIDKTVRIKDLPCRVIGVLAPKGVSATGQDQDDFVVMPITTVTKRITGTFWLDDIFVSADSRDVMPAVTQDIIGLLRERHHLHAGEPDDFNIRSPEELIKAQLAASEAMKLFLAAVASLSLVVGGVGIMNIMLVSVTQRTREIGIRLAVGATESDVQLQFLGEAVILGLIGGAFGIVFGFFSSDVVQSLFHFPTKLTAGIFVAGALFSIGIGIVFGYYPARRASQLDPIQGLRYE</sequence>
<reference evidence="10" key="1">
    <citation type="submission" date="2020-07" db="EMBL/GenBank/DDBJ databases">
        <title>Huge and variable diversity of episymbiotic CPR bacteria and DPANN archaea in groundwater ecosystems.</title>
        <authorList>
            <person name="He C.Y."/>
            <person name="Keren R."/>
            <person name="Whittaker M."/>
            <person name="Farag I.F."/>
            <person name="Doudna J."/>
            <person name="Cate J.H.D."/>
            <person name="Banfield J.F."/>
        </authorList>
    </citation>
    <scope>NUCLEOTIDE SEQUENCE</scope>
    <source>
        <strain evidence="10">NC_groundwater_580_Pr5_B-0.1um_64_19</strain>
    </source>
</reference>
<evidence type="ECO:0000259" key="9">
    <source>
        <dbReference type="Pfam" id="PF12704"/>
    </source>
</evidence>
<dbReference type="InterPro" id="IPR003838">
    <property type="entry name" value="ABC3_permease_C"/>
</dbReference>
<evidence type="ECO:0000313" key="10">
    <source>
        <dbReference type="EMBL" id="MBI2678970.1"/>
    </source>
</evidence>
<accession>A0A932ERK8</accession>
<feature type="domain" description="ABC3 transporter permease C-terminal" evidence="8">
    <location>
        <begin position="286"/>
        <end position="398"/>
    </location>
</feature>
<keyword evidence="5 7" id="KW-0472">Membrane</keyword>
<feature type="transmembrane region" description="Helical" evidence="7">
    <location>
        <begin position="328"/>
        <end position="351"/>
    </location>
</feature>
<evidence type="ECO:0000256" key="7">
    <source>
        <dbReference type="SAM" id="Phobius"/>
    </source>
</evidence>
<dbReference type="PANTHER" id="PTHR30572">
    <property type="entry name" value="MEMBRANE COMPONENT OF TRANSPORTER-RELATED"/>
    <property type="match status" value="1"/>
</dbReference>
<keyword evidence="3 7" id="KW-0812">Transmembrane</keyword>
<evidence type="ECO:0000313" key="11">
    <source>
        <dbReference type="Proteomes" id="UP000779809"/>
    </source>
</evidence>
<proteinExistence type="inferred from homology"/>
<feature type="transmembrane region" description="Helical" evidence="7">
    <location>
        <begin position="21"/>
        <end position="42"/>
    </location>
</feature>